<evidence type="ECO:0000256" key="2">
    <source>
        <dbReference type="ARBA" id="ARBA00022475"/>
    </source>
</evidence>
<dbReference type="RefSeq" id="WP_004221802.1">
    <property type="nucleotide sequence ID" value="NZ_GG698588.1"/>
</dbReference>
<dbReference type="InterPro" id="IPR001640">
    <property type="entry name" value="Lgt"/>
</dbReference>
<evidence type="ECO:0000256" key="4">
    <source>
        <dbReference type="ARBA" id="ARBA00022692"/>
    </source>
</evidence>
<keyword evidence="3 7" id="KW-0808">Transferase</keyword>
<evidence type="ECO:0000256" key="5">
    <source>
        <dbReference type="ARBA" id="ARBA00022989"/>
    </source>
</evidence>
<evidence type="ECO:0000256" key="3">
    <source>
        <dbReference type="ARBA" id="ARBA00022679"/>
    </source>
</evidence>
<keyword evidence="4 7" id="KW-0812">Transmembrane</keyword>
<proteinExistence type="inferred from homology"/>
<gene>
    <name evidence="7 8" type="primary">lgt</name>
    <name evidence="8" type="ORF">BLAHAN_04724</name>
</gene>
<dbReference type="Proteomes" id="UP000003755">
    <property type="component" value="Unassembled WGS sequence"/>
</dbReference>
<dbReference type="GO" id="GO:0005886">
    <property type="term" value="C:plasma membrane"/>
    <property type="evidence" value="ECO:0007669"/>
    <property type="project" value="UniProtKB-SubCell"/>
</dbReference>
<comment type="function">
    <text evidence="7">Catalyzes the transfer of the diacylglyceryl group from phosphatidylglycerol to the sulfhydryl group of the N-terminal cysteine of a prolipoprotein, the first step in the formation of mature lipoproteins.</text>
</comment>
<organism evidence="8 9">
    <name type="scientific">Blautia hansenii DSM 20583</name>
    <dbReference type="NCBI Taxonomy" id="537007"/>
    <lineage>
        <taxon>Bacteria</taxon>
        <taxon>Bacillati</taxon>
        <taxon>Bacillota</taxon>
        <taxon>Clostridia</taxon>
        <taxon>Lachnospirales</taxon>
        <taxon>Lachnospiraceae</taxon>
        <taxon>Blautia</taxon>
    </lineage>
</organism>
<evidence type="ECO:0000313" key="8">
    <source>
        <dbReference type="EMBL" id="EEX22499.1"/>
    </source>
</evidence>
<comment type="pathway">
    <text evidence="7">Protein modification; lipoprotein biosynthesis (diacylglyceryl transfer).</text>
</comment>
<dbReference type="UniPathway" id="UPA00664"/>
<evidence type="ECO:0000256" key="7">
    <source>
        <dbReference type="HAMAP-Rule" id="MF_01147"/>
    </source>
</evidence>
<accession>C9L5R6</accession>
<dbReference type="GO" id="GO:0008961">
    <property type="term" value="F:phosphatidylglycerol-prolipoprotein diacylglyceryl transferase activity"/>
    <property type="evidence" value="ECO:0007669"/>
    <property type="project" value="UniProtKB-UniRule"/>
</dbReference>
<dbReference type="NCBIfam" id="NF000778">
    <property type="entry name" value="PRK00052.3-4"/>
    <property type="match status" value="1"/>
</dbReference>
<feature type="transmembrane region" description="Helical" evidence="7">
    <location>
        <begin position="161"/>
        <end position="183"/>
    </location>
</feature>
<evidence type="ECO:0000313" key="9">
    <source>
        <dbReference type="Proteomes" id="UP000003755"/>
    </source>
</evidence>
<dbReference type="STRING" id="537007.BLAHAN_04724"/>
<dbReference type="PANTHER" id="PTHR30589:SF0">
    <property type="entry name" value="PHOSPHATIDYLGLYCEROL--PROLIPOPROTEIN DIACYLGLYCERYL TRANSFERASE"/>
    <property type="match status" value="1"/>
</dbReference>
<keyword evidence="2 7" id="KW-1003">Cell membrane</keyword>
<dbReference type="HOGENOM" id="CLU_013386_1_2_9"/>
<dbReference type="NCBIfam" id="TIGR00544">
    <property type="entry name" value="lgt"/>
    <property type="match status" value="1"/>
</dbReference>
<dbReference type="PANTHER" id="PTHR30589">
    <property type="entry name" value="PROLIPOPROTEIN DIACYLGLYCERYL TRANSFERASE"/>
    <property type="match status" value="1"/>
</dbReference>
<dbReference type="GO" id="GO:0042158">
    <property type="term" value="P:lipoprotein biosynthetic process"/>
    <property type="evidence" value="ECO:0007669"/>
    <property type="project" value="UniProtKB-UniRule"/>
</dbReference>
<feature type="transmembrane region" description="Helical" evidence="7">
    <location>
        <begin position="45"/>
        <end position="65"/>
    </location>
</feature>
<keyword evidence="8" id="KW-0328">Glycosyltransferase</keyword>
<feature type="transmembrane region" description="Helical" evidence="7">
    <location>
        <begin position="13"/>
        <end position="33"/>
    </location>
</feature>
<sequence length="265" mass="29160">MKNDLFSIGPLTIHSYGLMIALGILVCVFMGMYRARKYGYKDEAVLDIAIFGILSGFIGAKLLYVLVEFDRFLENPMDVLGSEGFVVYGGIIVGALAGVLYCRIKKLPCWEYFDLLAPSIAVAQGFGRIGCFLAGCCYGRPTDAFWGVTFPEGSFAPAGVPLIPTQLISSVGDFAIAGILLLYNKRNKKAGNVGILYMLLYGIGRFLVECLRSDDRGTVGMLSTSQFISIGIVLLAIVLFFRHKLFKGTKKRRKRRSIKMIKSGR</sequence>
<dbReference type="EC" id="2.5.1.145" evidence="7"/>
<dbReference type="eggNOG" id="COG0682">
    <property type="taxonomic scope" value="Bacteria"/>
</dbReference>
<feature type="transmembrane region" description="Helical" evidence="7">
    <location>
        <begin position="190"/>
        <end position="207"/>
    </location>
</feature>
<dbReference type="Pfam" id="PF01790">
    <property type="entry name" value="LGT"/>
    <property type="match status" value="1"/>
</dbReference>
<dbReference type="EMBL" id="ABYU02000011">
    <property type="protein sequence ID" value="EEX22499.1"/>
    <property type="molecule type" value="Genomic_DNA"/>
</dbReference>
<dbReference type="AlphaFoldDB" id="C9L5R6"/>
<comment type="subcellular location">
    <subcellularLocation>
        <location evidence="7">Cell membrane</location>
        <topology evidence="7">Multi-pass membrane protein</topology>
    </subcellularLocation>
</comment>
<feature type="transmembrane region" description="Helical" evidence="7">
    <location>
        <begin position="85"/>
        <end position="104"/>
    </location>
</feature>
<reference evidence="8" key="1">
    <citation type="submission" date="2009-09" db="EMBL/GenBank/DDBJ databases">
        <authorList>
            <person name="Weinstock G."/>
            <person name="Sodergren E."/>
            <person name="Clifton S."/>
            <person name="Fulton L."/>
            <person name="Fulton B."/>
            <person name="Courtney L."/>
            <person name="Fronick C."/>
            <person name="Harrison M."/>
            <person name="Strong C."/>
            <person name="Farmer C."/>
            <person name="Delahaunty K."/>
            <person name="Markovic C."/>
            <person name="Hall O."/>
            <person name="Minx P."/>
            <person name="Tomlinson C."/>
            <person name="Mitreva M."/>
            <person name="Nelson J."/>
            <person name="Hou S."/>
            <person name="Wollam A."/>
            <person name="Pepin K.H."/>
            <person name="Johnson M."/>
            <person name="Bhonagiri V."/>
            <person name="Nash W.E."/>
            <person name="Warren W."/>
            <person name="Chinwalla A."/>
            <person name="Mardis E.R."/>
            <person name="Wilson R.K."/>
        </authorList>
    </citation>
    <scope>NUCLEOTIDE SEQUENCE [LARGE SCALE GENOMIC DNA]</scope>
    <source>
        <strain evidence="8">DSM 20583</strain>
    </source>
</reference>
<name>C9L5R6_BLAHA</name>
<keyword evidence="9" id="KW-1185">Reference proteome</keyword>
<protein>
    <recommendedName>
        <fullName evidence="7">Phosphatidylglycerol--prolipoprotein diacylglyceryl transferase</fullName>
        <ecNumber evidence="7">2.5.1.145</ecNumber>
    </recommendedName>
</protein>
<evidence type="ECO:0000256" key="1">
    <source>
        <dbReference type="ARBA" id="ARBA00007150"/>
    </source>
</evidence>
<comment type="similarity">
    <text evidence="1 7">Belongs to the Lgt family.</text>
</comment>
<feature type="binding site" evidence="7">
    <location>
        <position position="128"/>
    </location>
    <ligand>
        <name>a 1,2-diacyl-sn-glycero-3-phospho-(1'-sn-glycerol)</name>
        <dbReference type="ChEBI" id="CHEBI:64716"/>
    </ligand>
</feature>
<keyword evidence="6 7" id="KW-0472">Membrane</keyword>
<comment type="caution">
    <text evidence="8">The sequence shown here is derived from an EMBL/GenBank/DDBJ whole genome shotgun (WGS) entry which is preliminary data.</text>
</comment>
<evidence type="ECO:0000256" key="6">
    <source>
        <dbReference type="ARBA" id="ARBA00023136"/>
    </source>
</evidence>
<comment type="catalytic activity">
    <reaction evidence="7">
        <text>L-cysteinyl-[prolipoprotein] + a 1,2-diacyl-sn-glycero-3-phospho-(1'-sn-glycerol) = an S-1,2-diacyl-sn-glyceryl-L-cysteinyl-[prolipoprotein] + sn-glycerol 1-phosphate + H(+)</text>
        <dbReference type="Rhea" id="RHEA:56712"/>
        <dbReference type="Rhea" id="RHEA-COMP:14679"/>
        <dbReference type="Rhea" id="RHEA-COMP:14680"/>
        <dbReference type="ChEBI" id="CHEBI:15378"/>
        <dbReference type="ChEBI" id="CHEBI:29950"/>
        <dbReference type="ChEBI" id="CHEBI:57685"/>
        <dbReference type="ChEBI" id="CHEBI:64716"/>
        <dbReference type="ChEBI" id="CHEBI:140658"/>
        <dbReference type="EC" id="2.5.1.145"/>
    </reaction>
</comment>
<feature type="transmembrane region" description="Helical" evidence="7">
    <location>
        <begin position="227"/>
        <end position="246"/>
    </location>
</feature>
<keyword evidence="5 7" id="KW-1133">Transmembrane helix</keyword>
<dbReference type="HAMAP" id="MF_01147">
    <property type="entry name" value="Lgt"/>
    <property type="match status" value="1"/>
</dbReference>
<feature type="transmembrane region" description="Helical" evidence="7">
    <location>
        <begin position="116"/>
        <end position="141"/>
    </location>
</feature>